<dbReference type="AlphaFoldDB" id="A0A4R2LLS9"/>
<comment type="catalytic activity">
    <reaction evidence="1 5">
        <text>3-dehydroquinate = 3-dehydroshikimate + H2O</text>
        <dbReference type="Rhea" id="RHEA:21096"/>
        <dbReference type="ChEBI" id="CHEBI:15377"/>
        <dbReference type="ChEBI" id="CHEBI:16630"/>
        <dbReference type="ChEBI" id="CHEBI:32364"/>
        <dbReference type="EC" id="4.2.1.10"/>
    </reaction>
</comment>
<dbReference type="GO" id="GO:0009073">
    <property type="term" value="P:aromatic amino acid family biosynthetic process"/>
    <property type="evidence" value="ECO:0007669"/>
    <property type="project" value="UniProtKB-KW"/>
</dbReference>
<dbReference type="OrthoDB" id="9813659at2"/>
<dbReference type="GO" id="GO:0003855">
    <property type="term" value="F:3-dehydroquinate dehydratase activity"/>
    <property type="evidence" value="ECO:0007669"/>
    <property type="project" value="UniProtKB-UniRule"/>
</dbReference>
<dbReference type="InterPro" id="IPR001381">
    <property type="entry name" value="DHquinase_I"/>
</dbReference>
<comment type="subunit">
    <text evidence="5">Homodimer.</text>
</comment>
<dbReference type="Proteomes" id="UP000295711">
    <property type="component" value="Unassembled WGS sequence"/>
</dbReference>
<keyword evidence="2 5" id="KW-0057">Aromatic amino acid biosynthesis</keyword>
<keyword evidence="7" id="KW-1185">Reference proteome</keyword>
<organism evidence="6 7">
    <name type="scientific">Frisingicoccus caecimuris</name>
    <dbReference type="NCBI Taxonomy" id="1796636"/>
    <lineage>
        <taxon>Bacteria</taxon>
        <taxon>Bacillati</taxon>
        <taxon>Bacillota</taxon>
        <taxon>Clostridia</taxon>
        <taxon>Lachnospirales</taxon>
        <taxon>Lachnospiraceae</taxon>
        <taxon>Frisingicoccus</taxon>
    </lineage>
</organism>
<dbReference type="HAMAP" id="MF_00214">
    <property type="entry name" value="AroD"/>
    <property type="match status" value="1"/>
</dbReference>
<comment type="pathway">
    <text evidence="5">Metabolic intermediate biosynthesis; chorismate biosynthesis; chorismate from D-erythrose 4-phosphate and phosphoenolpyruvate: step 3/7.</text>
</comment>
<dbReference type="SUPFAM" id="SSF51569">
    <property type="entry name" value="Aldolase"/>
    <property type="match status" value="1"/>
</dbReference>
<sequence>MDTVYIRKLAIGEGRPKICVPVCGKNREDIFREAEIARKLSADLIEWRADWYDDVFDRASLEEMLQSLRHKLGDKPLLFTFRSIQEGGEKPIRPDQYLEVSRTVCASGQVDALDVELFMDGKITREIIDMAHRQGMVVIASNHDFVKTPEKDEMTRRLILMDEMGADILKIAVMPKSKTDVLELLTATEEMGRLYTEKPVVTMSMGPMGLISRLAGETFGSAITFGAGVKASAPGQMPAEQLEKVLDAIHESMA</sequence>
<dbReference type="PANTHER" id="PTHR43699">
    <property type="entry name" value="3-DEHYDROQUINATE DEHYDRATASE"/>
    <property type="match status" value="1"/>
</dbReference>
<dbReference type="FunFam" id="3.20.20.70:FF:000047">
    <property type="entry name" value="3-dehydroquinate dehydratase"/>
    <property type="match status" value="1"/>
</dbReference>
<gene>
    <name evidence="5" type="primary">aroD</name>
    <name evidence="6" type="ORF">EV212_101407</name>
</gene>
<evidence type="ECO:0000313" key="7">
    <source>
        <dbReference type="Proteomes" id="UP000295711"/>
    </source>
</evidence>
<dbReference type="Gene3D" id="3.20.20.70">
    <property type="entry name" value="Aldolase class I"/>
    <property type="match status" value="1"/>
</dbReference>
<protein>
    <recommendedName>
        <fullName evidence="5">3-dehydroquinate dehydratase</fullName>
        <shortName evidence="5">3-dehydroquinase</shortName>
        <ecNumber evidence="5">4.2.1.10</ecNumber>
    </recommendedName>
    <alternativeName>
        <fullName evidence="5">Type I DHQase</fullName>
    </alternativeName>
    <alternativeName>
        <fullName evidence="5">Type I dehydroquinase</fullName>
        <shortName evidence="5">DHQ1</shortName>
    </alternativeName>
</protein>
<dbReference type="GO" id="GO:0008652">
    <property type="term" value="P:amino acid biosynthetic process"/>
    <property type="evidence" value="ECO:0007669"/>
    <property type="project" value="UniProtKB-KW"/>
</dbReference>
<dbReference type="Pfam" id="PF01487">
    <property type="entry name" value="DHquinase_I"/>
    <property type="match status" value="1"/>
</dbReference>
<dbReference type="EC" id="4.2.1.10" evidence="5"/>
<keyword evidence="5" id="KW-0028">Amino-acid biosynthesis</keyword>
<dbReference type="GO" id="GO:0009423">
    <property type="term" value="P:chorismate biosynthetic process"/>
    <property type="evidence" value="ECO:0007669"/>
    <property type="project" value="UniProtKB-UniRule"/>
</dbReference>
<accession>A0A4R2LLS9</accession>
<evidence type="ECO:0000256" key="5">
    <source>
        <dbReference type="HAMAP-Rule" id="MF_00214"/>
    </source>
</evidence>
<feature type="binding site" evidence="5">
    <location>
        <begin position="46"/>
        <end position="48"/>
    </location>
    <ligand>
        <name>3-dehydroquinate</name>
        <dbReference type="ChEBI" id="CHEBI:32364"/>
    </ligand>
</feature>
<feature type="binding site" evidence="5">
    <location>
        <position position="236"/>
    </location>
    <ligand>
        <name>3-dehydroquinate</name>
        <dbReference type="ChEBI" id="CHEBI:32364"/>
    </ligand>
</feature>
<dbReference type="InterPro" id="IPR050146">
    <property type="entry name" value="Type-I_3-dehydroquinase"/>
</dbReference>
<feature type="binding site" evidence="5">
    <location>
        <position position="232"/>
    </location>
    <ligand>
        <name>3-dehydroquinate</name>
        <dbReference type="ChEBI" id="CHEBI:32364"/>
    </ligand>
</feature>
<keyword evidence="3 5" id="KW-0456">Lyase</keyword>
<feature type="binding site" evidence="5">
    <location>
        <position position="213"/>
    </location>
    <ligand>
        <name>3-dehydroquinate</name>
        <dbReference type="ChEBI" id="CHEBI:32364"/>
    </ligand>
</feature>
<feature type="binding site" evidence="5">
    <location>
        <position position="82"/>
    </location>
    <ligand>
        <name>3-dehydroquinate</name>
        <dbReference type="ChEBI" id="CHEBI:32364"/>
    </ligand>
</feature>
<comment type="similarity">
    <text evidence="5">Belongs to the type-I 3-dehydroquinase family.</text>
</comment>
<dbReference type="CDD" id="cd00502">
    <property type="entry name" value="DHQase_I"/>
    <property type="match status" value="1"/>
</dbReference>
<dbReference type="InterPro" id="IPR013785">
    <property type="entry name" value="Aldolase_TIM"/>
</dbReference>
<dbReference type="PANTHER" id="PTHR43699:SF1">
    <property type="entry name" value="3-DEHYDROQUINATE DEHYDRATASE"/>
    <property type="match status" value="1"/>
</dbReference>
<feature type="active site" description="Proton donor/acceptor" evidence="5">
    <location>
        <position position="143"/>
    </location>
</feature>
<comment type="function">
    <text evidence="5">Involved in the third step of the chorismate pathway, which leads to the biosynthesis of aromatic amino acids. Catalyzes the cis-dehydration of 3-dehydroquinate (DHQ) and introduces the first double bond of the aromatic ring to yield 3-dehydroshikimate.</text>
</comment>
<evidence type="ECO:0000256" key="1">
    <source>
        <dbReference type="ARBA" id="ARBA00001864"/>
    </source>
</evidence>
<dbReference type="InterPro" id="IPR018508">
    <property type="entry name" value="3-dehydroquinate_DH_AS"/>
</dbReference>
<comment type="caution">
    <text evidence="6">The sequence shown here is derived from an EMBL/GenBank/DDBJ whole genome shotgun (WGS) entry which is preliminary data.</text>
</comment>
<comment type="caution">
    <text evidence="5">Lacks conserved residue(s) required for the propagation of feature annotation.</text>
</comment>
<dbReference type="RefSeq" id="WP_132088080.1">
    <property type="nucleotide sequence ID" value="NZ_JANKAQ010000002.1"/>
</dbReference>
<dbReference type="NCBIfam" id="TIGR01093">
    <property type="entry name" value="aroD"/>
    <property type="match status" value="1"/>
</dbReference>
<dbReference type="EMBL" id="SLXA01000001">
    <property type="protein sequence ID" value="TCO86614.1"/>
    <property type="molecule type" value="Genomic_DNA"/>
</dbReference>
<evidence type="ECO:0000256" key="2">
    <source>
        <dbReference type="ARBA" id="ARBA00023141"/>
    </source>
</evidence>
<proteinExistence type="inferred from homology"/>
<evidence type="ECO:0000256" key="3">
    <source>
        <dbReference type="ARBA" id="ARBA00023239"/>
    </source>
</evidence>
<name>A0A4R2LLS9_9FIRM</name>
<feature type="active site" description="Schiff-base intermediate with substrate" evidence="5">
    <location>
        <position position="170"/>
    </location>
</feature>
<reference evidence="6 7" key="1">
    <citation type="submission" date="2019-03" db="EMBL/GenBank/DDBJ databases">
        <title>Genomic Encyclopedia of Type Strains, Phase IV (KMG-IV): sequencing the most valuable type-strain genomes for metagenomic binning, comparative biology and taxonomic classification.</title>
        <authorList>
            <person name="Goeker M."/>
        </authorList>
    </citation>
    <scope>NUCLEOTIDE SEQUENCE [LARGE SCALE GENOMIC DNA]</scope>
    <source>
        <strain evidence="6 7">DSM 28559</strain>
    </source>
</reference>
<dbReference type="UniPathway" id="UPA00053">
    <property type="reaction ID" value="UER00086"/>
</dbReference>
<evidence type="ECO:0000256" key="4">
    <source>
        <dbReference type="ARBA" id="ARBA00023270"/>
    </source>
</evidence>
<dbReference type="GO" id="GO:0046279">
    <property type="term" value="P:3,4-dihydroxybenzoate biosynthetic process"/>
    <property type="evidence" value="ECO:0007669"/>
    <property type="project" value="TreeGrafter"/>
</dbReference>
<keyword evidence="4 5" id="KW-0704">Schiff base</keyword>
<evidence type="ECO:0000313" key="6">
    <source>
        <dbReference type="EMBL" id="TCO86614.1"/>
    </source>
</evidence>
<dbReference type="PROSITE" id="PS01028">
    <property type="entry name" value="DEHYDROQUINASE_I"/>
    <property type="match status" value="1"/>
</dbReference>